<dbReference type="InterPro" id="IPR036457">
    <property type="entry name" value="PPM-type-like_dom_sf"/>
</dbReference>
<dbReference type="GO" id="GO:0046872">
    <property type="term" value="F:metal ion binding"/>
    <property type="evidence" value="ECO:0007669"/>
    <property type="project" value="UniProtKB-UniRule"/>
</dbReference>
<dbReference type="InterPro" id="IPR001932">
    <property type="entry name" value="PPM-type_phosphatase-like_dom"/>
</dbReference>
<dbReference type="Proteomes" id="UP000011116">
    <property type="component" value="Chromosome 3H"/>
</dbReference>
<dbReference type="Gene3D" id="3.60.40.10">
    <property type="entry name" value="PPM-type phosphatase domain"/>
    <property type="match status" value="1"/>
</dbReference>
<name>A0A8I6XLH2_HORVV</name>
<keyword evidence="7" id="KW-1185">Reference proteome</keyword>
<evidence type="ECO:0000256" key="1">
    <source>
        <dbReference type="ARBA" id="ARBA00047761"/>
    </source>
</evidence>
<evidence type="ECO:0000313" key="6">
    <source>
        <dbReference type="EnsemblPlants" id="HORVU.MOREX.r3.3HG0257000.1.CDS1"/>
    </source>
</evidence>
<dbReference type="SUPFAM" id="SSF81606">
    <property type="entry name" value="PP2C-like"/>
    <property type="match status" value="1"/>
</dbReference>
<dbReference type="PANTHER" id="PTHR12320:SF85">
    <property type="entry name" value="PROTEIN PHOSPHATASE"/>
    <property type="match status" value="1"/>
</dbReference>
<dbReference type="EnsemblPlants" id="HORVU.MOREX.r3.3HG0257000.1">
    <property type="protein sequence ID" value="HORVU.MOREX.r3.3HG0257000.1.CDS1"/>
    <property type="gene ID" value="HORVU.MOREX.r3.3HG0257000"/>
</dbReference>
<keyword evidence="3" id="KW-0464">Manganese</keyword>
<keyword evidence="3" id="KW-0479">Metal-binding</keyword>
<evidence type="ECO:0000256" key="2">
    <source>
        <dbReference type="ARBA" id="ARBA00048336"/>
    </source>
</evidence>
<keyword evidence="3" id="KW-0460">Magnesium</keyword>
<dbReference type="AlphaFoldDB" id="A0A8I6XLH2"/>
<dbReference type="Gramene" id="HORVU.MOREX.r2.3HG0213410.1">
    <property type="protein sequence ID" value="HORVU.MOREX.r2.3HG0213410.1.CDS.1"/>
    <property type="gene ID" value="HORVU.MOREX.r2.3HG0213410"/>
</dbReference>
<accession>A0A8I6XLH2</accession>
<evidence type="ECO:0000313" key="7">
    <source>
        <dbReference type="Proteomes" id="UP000011116"/>
    </source>
</evidence>
<evidence type="ECO:0000256" key="4">
    <source>
        <dbReference type="SAM" id="MobiDB-lite"/>
    </source>
</evidence>
<proteinExistence type="inferred from homology"/>
<dbReference type="PANTHER" id="PTHR12320">
    <property type="entry name" value="PROTEIN PHOSPHATASE 2C"/>
    <property type="match status" value="1"/>
</dbReference>
<keyword evidence="3" id="KW-0904">Protein phosphatase</keyword>
<feature type="compositionally biased region" description="Low complexity" evidence="4">
    <location>
        <begin position="306"/>
        <end position="316"/>
    </location>
</feature>
<dbReference type="EC" id="3.1.3.16" evidence="3"/>
<dbReference type="SMR" id="A0A8I6XLH2"/>
<dbReference type="GO" id="GO:0004722">
    <property type="term" value="F:protein serine/threonine phosphatase activity"/>
    <property type="evidence" value="ECO:0000318"/>
    <property type="project" value="GO_Central"/>
</dbReference>
<dbReference type="PROSITE" id="PS51746">
    <property type="entry name" value="PPM_2"/>
    <property type="match status" value="1"/>
</dbReference>
<protein>
    <recommendedName>
        <fullName evidence="3">Protein phosphatase</fullName>
        <ecNumber evidence="3">3.1.3.16</ecNumber>
    </recommendedName>
</protein>
<comment type="catalytic activity">
    <reaction evidence="1 3">
        <text>O-phospho-L-seryl-[protein] + H2O = L-seryl-[protein] + phosphate</text>
        <dbReference type="Rhea" id="RHEA:20629"/>
        <dbReference type="Rhea" id="RHEA-COMP:9863"/>
        <dbReference type="Rhea" id="RHEA-COMP:11604"/>
        <dbReference type="ChEBI" id="CHEBI:15377"/>
        <dbReference type="ChEBI" id="CHEBI:29999"/>
        <dbReference type="ChEBI" id="CHEBI:43474"/>
        <dbReference type="ChEBI" id="CHEBI:83421"/>
        <dbReference type="EC" id="3.1.3.16"/>
    </reaction>
</comment>
<reference evidence="7" key="1">
    <citation type="journal article" date="2012" name="Nature">
        <title>A physical, genetic and functional sequence assembly of the barley genome.</title>
        <authorList>
            <consortium name="The International Barley Genome Sequencing Consortium"/>
            <person name="Mayer K.F."/>
            <person name="Waugh R."/>
            <person name="Brown J.W."/>
            <person name="Schulman A."/>
            <person name="Langridge P."/>
            <person name="Platzer M."/>
            <person name="Fincher G.B."/>
            <person name="Muehlbauer G.J."/>
            <person name="Sato K."/>
            <person name="Close T.J."/>
            <person name="Wise R.P."/>
            <person name="Stein N."/>
        </authorList>
    </citation>
    <scope>NUCLEOTIDE SEQUENCE [LARGE SCALE GENOMIC DNA]</scope>
    <source>
        <strain evidence="7">cv. Morex</strain>
    </source>
</reference>
<reference evidence="6" key="3">
    <citation type="submission" date="2022-01" db="UniProtKB">
        <authorList>
            <consortium name="EnsemblPlants"/>
        </authorList>
    </citation>
    <scope>IDENTIFICATION</scope>
    <source>
        <strain evidence="6">subsp. vulgare</strain>
    </source>
</reference>
<comment type="similarity">
    <text evidence="3">Belongs to the PP2C family.</text>
</comment>
<evidence type="ECO:0000256" key="3">
    <source>
        <dbReference type="RuleBase" id="RU366020"/>
    </source>
</evidence>
<comment type="catalytic activity">
    <reaction evidence="2 3">
        <text>O-phospho-L-threonyl-[protein] + H2O = L-threonyl-[protein] + phosphate</text>
        <dbReference type="Rhea" id="RHEA:47004"/>
        <dbReference type="Rhea" id="RHEA-COMP:11060"/>
        <dbReference type="Rhea" id="RHEA-COMP:11605"/>
        <dbReference type="ChEBI" id="CHEBI:15377"/>
        <dbReference type="ChEBI" id="CHEBI:30013"/>
        <dbReference type="ChEBI" id="CHEBI:43474"/>
        <dbReference type="ChEBI" id="CHEBI:61977"/>
        <dbReference type="EC" id="3.1.3.16"/>
    </reaction>
</comment>
<feature type="region of interest" description="Disordered" evidence="4">
    <location>
        <begin position="299"/>
        <end position="318"/>
    </location>
</feature>
<dbReference type="Gramene" id="HORVU.MOREX.r3.3HG0257000.1">
    <property type="protein sequence ID" value="HORVU.MOREX.r3.3HG0257000.1.CDS1"/>
    <property type="gene ID" value="HORVU.MOREX.r3.3HG0257000"/>
</dbReference>
<reference evidence="6" key="2">
    <citation type="submission" date="2020-10" db="EMBL/GenBank/DDBJ databases">
        <authorList>
            <person name="Scholz U."/>
            <person name="Mascher M."/>
            <person name="Fiebig A."/>
        </authorList>
    </citation>
    <scope>NUCLEOTIDE SEQUENCE [LARGE SCALE GENOMIC DNA]</scope>
    <source>
        <strain evidence="6">cv. Morex</strain>
    </source>
</reference>
<organism evidence="6 7">
    <name type="scientific">Hordeum vulgare subsp. vulgare</name>
    <name type="common">Domesticated barley</name>
    <dbReference type="NCBI Taxonomy" id="112509"/>
    <lineage>
        <taxon>Eukaryota</taxon>
        <taxon>Viridiplantae</taxon>
        <taxon>Streptophyta</taxon>
        <taxon>Embryophyta</taxon>
        <taxon>Tracheophyta</taxon>
        <taxon>Spermatophyta</taxon>
        <taxon>Magnoliopsida</taxon>
        <taxon>Liliopsida</taxon>
        <taxon>Poales</taxon>
        <taxon>Poaceae</taxon>
        <taxon>BOP clade</taxon>
        <taxon>Pooideae</taxon>
        <taxon>Triticodae</taxon>
        <taxon>Triticeae</taxon>
        <taxon>Hordeinae</taxon>
        <taxon>Hordeum</taxon>
    </lineage>
</organism>
<comment type="cofactor">
    <cofactor evidence="3">
        <name>Mn(2+)</name>
        <dbReference type="ChEBI" id="CHEBI:29035"/>
    </cofactor>
</comment>
<comment type="cofactor">
    <cofactor evidence="3">
        <name>Mg(2+)</name>
        <dbReference type="ChEBI" id="CHEBI:18420"/>
    </cofactor>
</comment>
<dbReference type="InterPro" id="IPR039123">
    <property type="entry name" value="PPTC7"/>
</dbReference>
<feature type="domain" description="PPM-type phosphatase" evidence="5">
    <location>
        <begin position="75"/>
        <end position="330"/>
    </location>
</feature>
<sequence>MEGREEIQQTLSEIDKRTPDTVRSAFRLGYRSPSSSSKYPDMDAFIASVLRPPVSLDELQSAWDDCFLDVDPSRALKMDSASCYVPHSDHDVHFGVADPGVISVADGVAAYSAKVVDAGAFSRRLMASAHQDALETAPRPICPYTLLQRAYEGATSSDVQGASTAVLVSLVRDTLRWANVGDSGFVVLRGGAIVHRSRPQLAHFNCPLQLAAKGAESITQAEVGETLVRDGDIIVVATDGLFDNMWNSSVSCGWAPRWASRPRTWQISLPAWPTRCRGAKTRTRPLALVTGITRGLNAAAERRMTSPSSSASSSPPRGRAWTRLKMMMHL</sequence>
<keyword evidence="3" id="KW-0378">Hydrolase</keyword>
<evidence type="ECO:0000259" key="5">
    <source>
        <dbReference type="PROSITE" id="PS51746"/>
    </source>
</evidence>